<protein>
    <submittedName>
        <fullName evidence="1">Uncharacterized protein</fullName>
    </submittedName>
</protein>
<evidence type="ECO:0000313" key="2">
    <source>
        <dbReference type="Proteomes" id="UP000186922"/>
    </source>
</evidence>
<accession>A0A1D1UHX9</accession>
<reference evidence="1 2" key="1">
    <citation type="journal article" date="2016" name="Nat. Commun.">
        <title>Extremotolerant tardigrade genome and improved radiotolerance of human cultured cells by tardigrade-unique protein.</title>
        <authorList>
            <person name="Hashimoto T."/>
            <person name="Horikawa D.D."/>
            <person name="Saito Y."/>
            <person name="Kuwahara H."/>
            <person name="Kozuka-Hata H."/>
            <person name="Shin-I T."/>
            <person name="Minakuchi Y."/>
            <person name="Ohishi K."/>
            <person name="Motoyama A."/>
            <person name="Aizu T."/>
            <person name="Enomoto A."/>
            <person name="Kondo K."/>
            <person name="Tanaka S."/>
            <person name="Hara Y."/>
            <person name="Koshikawa S."/>
            <person name="Sagara H."/>
            <person name="Miura T."/>
            <person name="Yokobori S."/>
            <person name="Miyagawa K."/>
            <person name="Suzuki Y."/>
            <person name="Kubo T."/>
            <person name="Oyama M."/>
            <person name="Kohara Y."/>
            <person name="Fujiyama A."/>
            <person name="Arakawa K."/>
            <person name="Katayama T."/>
            <person name="Toyoda A."/>
            <person name="Kunieda T."/>
        </authorList>
    </citation>
    <scope>NUCLEOTIDE SEQUENCE [LARGE SCALE GENOMIC DNA]</scope>
    <source>
        <strain evidence="1 2">YOKOZUNA-1</strain>
    </source>
</reference>
<organism evidence="1 2">
    <name type="scientific">Ramazzottius varieornatus</name>
    <name type="common">Water bear</name>
    <name type="synonym">Tardigrade</name>
    <dbReference type="NCBI Taxonomy" id="947166"/>
    <lineage>
        <taxon>Eukaryota</taxon>
        <taxon>Metazoa</taxon>
        <taxon>Ecdysozoa</taxon>
        <taxon>Tardigrada</taxon>
        <taxon>Eutardigrada</taxon>
        <taxon>Parachela</taxon>
        <taxon>Hypsibioidea</taxon>
        <taxon>Ramazzottiidae</taxon>
        <taxon>Ramazzottius</taxon>
    </lineage>
</organism>
<comment type="caution">
    <text evidence="1">The sequence shown here is derived from an EMBL/GenBank/DDBJ whole genome shotgun (WGS) entry which is preliminary data.</text>
</comment>
<proteinExistence type="predicted"/>
<keyword evidence="2" id="KW-1185">Reference proteome</keyword>
<evidence type="ECO:0000313" key="1">
    <source>
        <dbReference type="EMBL" id="GAU87222.1"/>
    </source>
</evidence>
<dbReference type="EMBL" id="BDGG01000001">
    <property type="protein sequence ID" value="GAU87222.1"/>
    <property type="molecule type" value="Genomic_DNA"/>
</dbReference>
<dbReference type="OrthoDB" id="6425971at2759"/>
<sequence>MHSPNCLDFICLEDPTITETFYGAECHMQFLDWVFENCTNCTFLAHNTSRVAREIRLNAKYIIVFRGASDSEPLLRLGHQLFPRRPKYFEEAVDYCMAKDNGYLIIQLYPNIADDERLMTDIFGENPYKSTVVFKAIN</sequence>
<name>A0A1D1UHX9_RAMVA</name>
<dbReference type="AlphaFoldDB" id="A0A1D1UHX9"/>
<dbReference type="Proteomes" id="UP000186922">
    <property type="component" value="Unassembled WGS sequence"/>
</dbReference>
<gene>
    <name evidence="1" type="primary">RvY_00105-1</name>
    <name evidence="1" type="synonym">RvY_00105.1</name>
    <name evidence="1" type="ORF">RvY_00105</name>
</gene>